<reference evidence="9" key="1">
    <citation type="journal article" date="2020" name="Stud. Mycol.">
        <title>101 Dothideomycetes genomes: a test case for predicting lifestyles and emergence of pathogens.</title>
        <authorList>
            <person name="Haridas S."/>
            <person name="Albert R."/>
            <person name="Binder M."/>
            <person name="Bloem J."/>
            <person name="Labutti K."/>
            <person name="Salamov A."/>
            <person name="Andreopoulos B."/>
            <person name="Baker S."/>
            <person name="Barry K."/>
            <person name="Bills G."/>
            <person name="Bluhm B."/>
            <person name="Cannon C."/>
            <person name="Castanera R."/>
            <person name="Culley D."/>
            <person name="Daum C."/>
            <person name="Ezra D."/>
            <person name="Gonzalez J."/>
            <person name="Henrissat B."/>
            <person name="Kuo A."/>
            <person name="Liang C."/>
            <person name="Lipzen A."/>
            <person name="Lutzoni F."/>
            <person name="Magnuson J."/>
            <person name="Mondo S."/>
            <person name="Nolan M."/>
            <person name="Ohm R."/>
            <person name="Pangilinan J."/>
            <person name="Park H.-J."/>
            <person name="Ramirez L."/>
            <person name="Alfaro M."/>
            <person name="Sun H."/>
            <person name="Tritt A."/>
            <person name="Yoshinaga Y."/>
            <person name="Zwiers L.-H."/>
            <person name="Turgeon B."/>
            <person name="Goodwin S."/>
            <person name="Spatafora J."/>
            <person name="Crous P."/>
            <person name="Grigoriev I."/>
        </authorList>
    </citation>
    <scope>NUCLEOTIDE SEQUENCE</scope>
    <source>
        <strain evidence="9">CBS 175.79</strain>
    </source>
</reference>
<evidence type="ECO:0000256" key="6">
    <source>
        <dbReference type="ARBA" id="ARBA00023004"/>
    </source>
</evidence>
<feature type="domain" description="Radical SAM core" evidence="8">
    <location>
        <begin position="183"/>
        <end position="415"/>
    </location>
</feature>
<dbReference type="GO" id="GO:0003824">
    <property type="term" value="F:catalytic activity"/>
    <property type="evidence" value="ECO:0007669"/>
    <property type="project" value="InterPro"/>
</dbReference>
<dbReference type="InterPro" id="IPR058240">
    <property type="entry name" value="rSAM_sf"/>
</dbReference>
<dbReference type="PANTHER" id="PTHR30538:SF0">
    <property type="entry name" value="L-LYSINE 2,3-AMINOMUTASE AQ_1632-RELATED"/>
    <property type="match status" value="1"/>
</dbReference>
<keyword evidence="2" id="KW-0004">4Fe-4S</keyword>
<evidence type="ECO:0000256" key="1">
    <source>
        <dbReference type="ARBA" id="ARBA00001933"/>
    </source>
</evidence>
<dbReference type="GeneID" id="54287750"/>
<dbReference type="GO" id="GO:0051539">
    <property type="term" value="F:4 iron, 4 sulfur cluster binding"/>
    <property type="evidence" value="ECO:0007669"/>
    <property type="project" value="UniProtKB-KW"/>
</dbReference>
<keyword evidence="4" id="KW-0479">Metal-binding</keyword>
<dbReference type="PANTHER" id="PTHR30538">
    <property type="entry name" value="LYSINE 2,3-AMINOMUTASE-RELATED"/>
    <property type="match status" value="1"/>
</dbReference>
<dbReference type="InterPro" id="IPR007197">
    <property type="entry name" value="rSAM"/>
</dbReference>
<dbReference type="RefSeq" id="XP_033385312.1">
    <property type="nucleotide sequence ID" value="XM_033530353.1"/>
</dbReference>
<keyword evidence="7" id="KW-0411">Iron-sulfur</keyword>
<dbReference type="CDD" id="cd01335">
    <property type="entry name" value="Radical_SAM"/>
    <property type="match status" value="1"/>
</dbReference>
<dbReference type="OrthoDB" id="5396721at2759"/>
<dbReference type="SFLD" id="SFLDG01070">
    <property type="entry name" value="PLP-dependent"/>
    <property type="match status" value="1"/>
</dbReference>
<evidence type="ECO:0000256" key="7">
    <source>
        <dbReference type="ARBA" id="ARBA00023014"/>
    </source>
</evidence>
<proteinExistence type="predicted"/>
<name>A0A6A5XVK4_9PLEO</name>
<evidence type="ECO:0000256" key="5">
    <source>
        <dbReference type="ARBA" id="ARBA00022898"/>
    </source>
</evidence>
<evidence type="ECO:0000313" key="9">
    <source>
        <dbReference type="EMBL" id="KAF2016973.1"/>
    </source>
</evidence>
<protein>
    <submittedName>
        <fullName evidence="9">Kama family protein</fullName>
    </submittedName>
</protein>
<dbReference type="Proteomes" id="UP000799778">
    <property type="component" value="Unassembled WGS sequence"/>
</dbReference>
<dbReference type="AlphaFoldDB" id="A0A6A5XVK4"/>
<dbReference type="GO" id="GO:0046872">
    <property type="term" value="F:metal ion binding"/>
    <property type="evidence" value="ECO:0007669"/>
    <property type="project" value="UniProtKB-KW"/>
</dbReference>
<accession>A0A6A5XVK4</accession>
<dbReference type="InterPro" id="IPR013785">
    <property type="entry name" value="Aldolase_TIM"/>
</dbReference>
<keyword evidence="5" id="KW-0663">Pyridoxal phosphate</keyword>
<keyword evidence="6" id="KW-0408">Iron</keyword>
<comment type="cofactor">
    <cofactor evidence="1">
        <name>pyridoxal 5'-phosphate</name>
        <dbReference type="ChEBI" id="CHEBI:597326"/>
    </cofactor>
</comment>
<dbReference type="SUPFAM" id="SSF102114">
    <property type="entry name" value="Radical SAM enzymes"/>
    <property type="match status" value="1"/>
</dbReference>
<evidence type="ECO:0000313" key="10">
    <source>
        <dbReference type="Proteomes" id="UP000799778"/>
    </source>
</evidence>
<keyword evidence="3" id="KW-0949">S-adenosyl-L-methionine</keyword>
<evidence type="ECO:0000259" key="8">
    <source>
        <dbReference type="PROSITE" id="PS51918"/>
    </source>
</evidence>
<organism evidence="9 10">
    <name type="scientific">Aaosphaeria arxii CBS 175.79</name>
    <dbReference type="NCBI Taxonomy" id="1450172"/>
    <lineage>
        <taxon>Eukaryota</taxon>
        <taxon>Fungi</taxon>
        <taxon>Dikarya</taxon>
        <taxon>Ascomycota</taxon>
        <taxon>Pezizomycotina</taxon>
        <taxon>Dothideomycetes</taxon>
        <taxon>Pleosporomycetidae</taxon>
        <taxon>Pleosporales</taxon>
        <taxon>Pleosporales incertae sedis</taxon>
        <taxon>Aaosphaeria</taxon>
    </lineage>
</organism>
<dbReference type="Gene3D" id="6.10.140.1170">
    <property type="match status" value="1"/>
</dbReference>
<sequence>MYRLRALGTRLPAVACSRPTPSFFINSHVHTARYQCRQLASAADSATGDPFWRAVPQWKDVSNAEFMSYRWQVRNTIGNKDKLETFLKQALPEVLTPSKDPRLSEIVTREKFIKDAMLGLENAPMAIRLTPYTLSRVNWKNAIDDPIRRQFIPLNSCFVDDHEKLTLDSLHEESDSPVPGLVHRYPDKALMLATSICPTYCRFCTRSYAVGDDTSTVEKKRQKPSRRRWDVIYQHLEKTPQITDVVVSGGDTYQLEPHLLREIAYRLLSIGHIRRVRLASKGLAVLPNRIIDPHDDWTQTLIDISNEGRRLGKHVCLHTHFDHPDEISWITKAAARRLFENNVVVRNQTVLLKGVNDSPETMGRLIRELSDLNIWPYYVYQCDMVRGIEDLRTPLGVLLDIEQQLRGTIAGFAMPQFVVDLPGGGGKRLASTYRTYDQETGVSTFQAPGLNGEKGQKLYEYYDPKPVQAL</sequence>
<dbReference type="Gene3D" id="3.20.20.70">
    <property type="entry name" value="Aldolase class I"/>
    <property type="match status" value="1"/>
</dbReference>
<dbReference type="PROSITE" id="PS51918">
    <property type="entry name" value="RADICAL_SAM"/>
    <property type="match status" value="1"/>
</dbReference>
<dbReference type="InterPro" id="IPR003739">
    <property type="entry name" value="Lys_aminomutase/Glu_NH3_mut"/>
</dbReference>
<dbReference type="NCBIfam" id="TIGR00238">
    <property type="entry name" value="KamA family radical SAM protein"/>
    <property type="match status" value="1"/>
</dbReference>
<keyword evidence="10" id="KW-1185">Reference proteome</keyword>
<evidence type="ECO:0000256" key="2">
    <source>
        <dbReference type="ARBA" id="ARBA00022485"/>
    </source>
</evidence>
<dbReference type="EMBL" id="ML978068">
    <property type="protein sequence ID" value="KAF2016973.1"/>
    <property type="molecule type" value="Genomic_DNA"/>
</dbReference>
<gene>
    <name evidence="9" type="ORF">BU24DRAFT_440129</name>
</gene>
<evidence type="ECO:0000256" key="4">
    <source>
        <dbReference type="ARBA" id="ARBA00022723"/>
    </source>
</evidence>
<dbReference type="SFLD" id="SFLDS00029">
    <property type="entry name" value="Radical_SAM"/>
    <property type="match status" value="1"/>
</dbReference>
<evidence type="ECO:0000256" key="3">
    <source>
        <dbReference type="ARBA" id="ARBA00022691"/>
    </source>
</evidence>